<evidence type="ECO:0000256" key="2">
    <source>
        <dbReference type="ARBA" id="ARBA00012438"/>
    </source>
</evidence>
<dbReference type="STRING" id="1802056.A2954_06500"/>
<dbReference type="EC" id="2.7.13.3" evidence="2"/>
<dbReference type="Pfam" id="PF13426">
    <property type="entry name" value="PAS_9"/>
    <property type="match status" value="1"/>
</dbReference>
<evidence type="ECO:0000256" key="8">
    <source>
        <dbReference type="SAM" id="Phobius"/>
    </source>
</evidence>
<keyword evidence="4" id="KW-0808">Transferase</keyword>
<dbReference type="Pfam" id="PF00512">
    <property type="entry name" value="HisKA"/>
    <property type="match status" value="1"/>
</dbReference>
<evidence type="ECO:0000256" key="7">
    <source>
        <dbReference type="ARBA" id="ARBA00023136"/>
    </source>
</evidence>
<comment type="caution">
    <text evidence="10">The sequence shown here is derived from an EMBL/GenBank/DDBJ whole genome shotgun (WGS) entry which is preliminary data.</text>
</comment>
<dbReference type="AlphaFoldDB" id="A0A1F7I9X6"/>
<dbReference type="InterPro" id="IPR004358">
    <property type="entry name" value="Sig_transdc_His_kin-like_C"/>
</dbReference>
<dbReference type="InterPro" id="IPR003661">
    <property type="entry name" value="HisK_dim/P_dom"/>
</dbReference>
<dbReference type="PRINTS" id="PR00344">
    <property type="entry name" value="BCTRLSENSOR"/>
</dbReference>
<dbReference type="Pfam" id="PF02518">
    <property type="entry name" value="HATPase_c"/>
    <property type="match status" value="1"/>
</dbReference>
<dbReference type="InterPro" id="IPR000014">
    <property type="entry name" value="PAS"/>
</dbReference>
<dbReference type="PANTHER" id="PTHR43711">
    <property type="entry name" value="TWO-COMPONENT HISTIDINE KINASE"/>
    <property type="match status" value="1"/>
</dbReference>
<dbReference type="NCBIfam" id="TIGR00229">
    <property type="entry name" value="sensory_box"/>
    <property type="match status" value="1"/>
</dbReference>
<dbReference type="EMBL" id="MGAG01000028">
    <property type="protein sequence ID" value="OGK40157.1"/>
    <property type="molecule type" value="Genomic_DNA"/>
</dbReference>
<dbReference type="Proteomes" id="UP000177698">
    <property type="component" value="Unassembled WGS sequence"/>
</dbReference>
<evidence type="ECO:0000313" key="11">
    <source>
        <dbReference type="Proteomes" id="UP000177698"/>
    </source>
</evidence>
<dbReference type="FunFam" id="3.30.565.10:FF:000006">
    <property type="entry name" value="Sensor histidine kinase WalK"/>
    <property type="match status" value="1"/>
</dbReference>
<dbReference type="PROSITE" id="PS50109">
    <property type="entry name" value="HIS_KIN"/>
    <property type="match status" value="1"/>
</dbReference>
<evidence type="ECO:0000313" key="10">
    <source>
        <dbReference type="EMBL" id="OGK40157.1"/>
    </source>
</evidence>
<dbReference type="Gene3D" id="3.30.565.10">
    <property type="entry name" value="Histidine kinase-like ATPase, C-terminal domain"/>
    <property type="match status" value="1"/>
</dbReference>
<proteinExistence type="predicted"/>
<dbReference type="InterPro" id="IPR035965">
    <property type="entry name" value="PAS-like_dom_sf"/>
</dbReference>
<keyword evidence="3" id="KW-0597">Phosphoprotein</keyword>
<keyword evidence="5" id="KW-0418">Kinase</keyword>
<dbReference type="Gene3D" id="1.10.287.130">
    <property type="match status" value="1"/>
</dbReference>
<evidence type="ECO:0000256" key="6">
    <source>
        <dbReference type="ARBA" id="ARBA00023012"/>
    </source>
</evidence>
<protein>
    <recommendedName>
        <fullName evidence="2">histidine kinase</fullName>
        <ecNumber evidence="2">2.7.13.3</ecNumber>
    </recommendedName>
</protein>
<gene>
    <name evidence="10" type="ORF">A2954_06500</name>
</gene>
<evidence type="ECO:0000259" key="9">
    <source>
        <dbReference type="PROSITE" id="PS50109"/>
    </source>
</evidence>
<accession>A0A1F7I9X6</accession>
<dbReference type="InterPro" id="IPR036890">
    <property type="entry name" value="HATPase_C_sf"/>
</dbReference>
<dbReference type="SUPFAM" id="SSF47384">
    <property type="entry name" value="Homodimeric domain of signal transducing histidine kinase"/>
    <property type="match status" value="1"/>
</dbReference>
<name>A0A1F7I9X6_9BACT</name>
<feature type="transmembrane region" description="Helical" evidence="8">
    <location>
        <begin position="6"/>
        <end position="29"/>
    </location>
</feature>
<evidence type="ECO:0000256" key="3">
    <source>
        <dbReference type="ARBA" id="ARBA00022553"/>
    </source>
</evidence>
<dbReference type="FunFam" id="1.10.287.130:FF:000001">
    <property type="entry name" value="Two-component sensor histidine kinase"/>
    <property type="match status" value="1"/>
</dbReference>
<keyword evidence="8" id="KW-1133">Transmembrane helix</keyword>
<dbReference type="InterPro" id="IPR003594">
    <property type="entry name" value="HATPase_dom"/>
</dbReference>
<keyword evidence="8" id="KW-0812">Transmembrane</keyword>
<dbReference type="PANTHER" id="PTHR43711:SF31">
    <property type="entry name" value="HISTIDINE KINASE"/>
    <property type="match status" value="1"/>
</dbReference>
<dbReference type="SUPFAM" id="SSF55785">
    <property type="entry name" value="PYP-like sensor domain (PAS domain)"/>
    <property type="match status" value="1"/>
</dbReference>
<evidence type="ECO:0000256" key="4">
    <source>
        <dbReference type="ARBA" id="ARBA00022679"/>
    </source>
</evidence>
<evidence type="ECO:0000256" key="1">
    <source>
        <dbReference type="ARBA" id="ARBA00000085"/>
    </source>
</evidence>
<dbReference type="CDD" id="cd00130">
    <property type="entry name" value="PAS"/>
    <property type="match status" value="1"/>
</dbReference>
<keyword evidence="6" id="KW-0902">Two-component regulatory system</keyword>
<dbReference type="InterPro" id="IPR005467">
    <property type="entry name" value="His_kinase_dom"/>
</dbReference>
<evidence type="ECO:0000256" key="5">
    <source>
        <dbReference type="ARBA" id="ARBA00022777"/>
    </source>
</evidence>
<sequence length="408" mass="45783">MLESTLLLAVLIFATAVLLIVFVGVHLTLKNEEKLKEKLKEQRDVAKAIVSSMGEGLLVLGTDYKIKLINPAAEKLLETSEKEAVGQEWAEFGKAYIGDKPIPFNMRSAVISLKKGNVRITRISDDHYYVTRSGRRFPVVAITAPLRHNNDVIGIVKVFHDASHEKEVDKMKSEFISLASHQLRTPLSAIKWFTELLGESKSAKLSSEQEKYIKNISFSTERMIDLVNSLLNISRIESGRIIVDPKPTDLLKLINETVGELRRKMEKKKIKFVISAHETLPLISIDPKLIGHVYMNLIDNSVKYTPDGGQVTVFISKKDHEIISQVSDSGYGIPVNEQFKLFQKFFRATNVVKHITEGTGLGLYLVRAIVESSGGRIWYKSQENKGTTFWFSLPVSGMVPKKGEVSLD</sequence>
<comment type="catalytic activity">
    <reaction evidence="1">
        <text>ATP + protein L-histidine = ADP + protein N-phospho-L-histidine.</text>
        <dbReference type="EC" id="2.7.13.3"/>
    </reaction>
</comment>
<dbReference type="CDD" id="cd00082">
    <property type="entry name" value="HisKA"/>
    <property type="match status" value="1"/>
</dbReference>
<dbReference type="SMART" id="SM00388">
    <property type="entry name" value="HisKA"/>
    <property type="match status" value="1"/>
</dbReference>
<dbReference type="GO" id="GO:0000155">
    <property type="term" value="F:phosphorelay sensor kinase activity"/>
    <property type="evidence" value="ECO:0007669"/>
    <property type="project" value="InterPro"/>
</dbReference>
<dbReference type="InterPro" id="IPR050736">
    <property type="entry name" value="Sensor_HK_Regulatory"/>
</dbReference>
<keyword evidence="7 8" id="KW-0472">Membrane</keyword>
<dbReference type="CDD" id="cd00075">
    <property type="entry name" value="HATPase"/>
    <property type="match status" value="1"/>
</dbReference>
<dbReference type="InterPro" id="IPR036097">
    <property type="entry name" value="HisK_dim/P_sf"/>
</dbReference>
<dbReference type="Gene3D" id="3.30.450.20">
    <property type="entry name" value="PAS domain"/>
    <property type="match status" value="1"/>
</dbReference>
<organism evidence="10 11">
    <name type="scientific">Candidatus Roizmanbacteria bacterium RIFCSPLOWO2_01_FULL_37_12</name>
    <dbReference type="NCBI Taxonomy" id="1802056"/>
    <lineage>
        <taxon>Bacteria</taxon>
        <taxon>Candidatus Roizmaniibacteriota</taxon>
    </lineage>
</organism>
<dbReference type="SMART" id="SM00387">
    <property type="entry name" value="HATPase_c"/>
    <property type="match status" value="1"/>
</dbReference>
<feature type="domain" description="Histidine kinase" evidence="9">
    <location>
        <begin position="178"/>
        <end position="397"/>
    </location>
</feature>
<reference evidence="10 11" key="1">
    <citation type="journal article" date="2016" name="Nat. Commun.">
        <title>Thousands of microbial genomes shed light on interconnected biogeochemical processes in an aquifer system.</title>
        <authorList>
            <person name="Anantharaman K."/>
            <person name="Brown C.T."/>
            <person name="Hug L.A."/>
            <person name="Sharon I."/>
            <person name="Castelle C.J."/>
            <person name="Probst A.J."/>
            <person name="Thomas B.C."/>
            <person name="Singh A."/>
            <person name="Wilkins M.J."/>
            <person name="Karaoz U."/>
            <person name="Brodie E.L."/>
            <person name="Williams K.H."/>
            <person name="Hubbard S.S."/>
            <person name="Banfield J.F."/>
        </authorList>
    </citation>
    <scope>NUCLEOTIDE SEQUENCE [LARGE SCALE GENOMIC DNA]</scope>
</reference>
<dbReference type="SUPFAM" id="SSF55874">
    <property type="entry name" value="ATPase domain of HSP90 chaperone/DNA topoisomerase II/histidine kinase"/>
    <property type="match status" value="1"/>
</dbReference>